<organism evidence="3 4">
    <name type="scientific">Caminicella sporogenes DSM 14501</name>
    <dbReference type="NCBI Taxonomy" id="1121266"/>
    <lineage>
        <taxon>Bacteria</taxon>
        <taxon>Bacillati</taxon>
        <taxon>Bacillota</taxon>
        <taxon>Clostridia</taxon>
        <taxon>Peptostreptococcales</taxon>
        <taxon>Caminicellaceae</taxon>
        <taxon>Caminicella</taxon>
    </lineage>
</organism>
<evidence type="ECO:0000313" key="3">
    <source>
        <dbReference type="EMBL" id="SHJ87948.1"/>
    </source>
</evidence>
<dbReference type="InterPro" id="IPR006619">
    <property type="entry name" value="PGRP_domain_met/bac"/>
</dbReference>
<comment type="similarity">
    <text evidence="1">Belongs to the N-acetylmuramoyl-L-alanine amidase 2 family.</text>
</comment>
<dbReference type="GO" id="GO:0008745">
    <property type="term" value="F:N-acetylmuramoyl-L-alanine amidase activity"/>
    <property type="evidence" value="ECO:0007669"/>
    <property type="project" value="InterPro"/>
</dbReference>
<dbReference type="InterPro" id="IPR002502">
    <property type="entry name" value="Amidase_domain"/>
</dbReference>
<dbReference type="GO" id="GO:0009253">
    <property type="term" value="P:peptidoglycan catabolic process"/>
    <property type="evidence" value="ECO:0007669"/>
    <property type="project" value="InterPro"/>
</dbReference>
<evidence type="ECO:0000313" key="4">
    <source>
        <dbReference type="Proteomes" id="UP000184082"/>
    </source>
</evidence>
<dbReference type="InterPro" id="IPR015510">
    <property type="entry name" value="PGRP"/>
</dbReference>
<reference evidence="3 4" key="1">
    <citation type="submission" date="2016-11" db="EMBL/GenBank/DDBJ databases">
        <authorList>
            <person name="Jaros S."/>
            <person name="Januszkiewicz K."/>
            <person name="Wedrychowicz H."/>
        </authorList>
    </citation>
    <scope>NUCLEOTIDE SEQUENCE [LARGE SCALE GENOMIC DNA]</scope>
    <source>
        <strain evidence="3 4">DSM 14501</strain>
    </source>
</reference>
<dbReference type="SUPFAM" id="SSF55846">
    <property type="entry name" value="N-acetylmuramoyl-L-alanine amidase-like"/>
    <property type="match status" value="1"/>
</dbReference>
<evidence type="ECO:0000256" key="1">
    <source>
        <dbReference type="ARBA" id="ARBA00007553"/>
    </source>
</evidence>
<proteinExistence type="inferred from homology"/>
<dbReference type="SMART" id="SM00701">
    <property type="entry name" value="PGRP"/>
    <property type="match status" value="1"/>
</dbReference>
<dbReference type="PANTHER" id="PTHR11022:SF41">
    <property type="entry name" value="PEPTIDOGLYCAN-RECOGNITION PROTEIN LC-RELATED"/>
    <property type="match status" value="1"/>
</dbReference>
<dbReference type="EMBL" id="FRAJ01000005">
    <property type="protein sequence ID" value="SHJ87948.1"/>
    <property type="molecule type" value="Genomic_DNA"/>
</dbReference>
<protein>
    <submittedName>
        <fullName evidence="3">N-acetylmuramoyl-L-alanine amidase</fullName>
    </submittedName>
</protein>
<evidence type="ECO:0000259" key="2">
    <source>
        <dbReference type="SMART" id="SM00701"/>
    </source>
</evidence>
<feature type="domain" description="Peptidoglycan recognition protein family" evidence="2">
    <location>
        <begin position="26"/>
        <end position="146"/>
    </location>
</feature>
<dbReference type="CDD" id="cd06583">
    <property type="entry name" value="PGRP"/>
    <property type="match status" value="1"/>
</dbReference>
<accession>A0A1M6MWS5</accession>
<keyword evidence="4" id="KW-1185">Reference proteome</keyword>
<dbReference type="Pfam" id="PF01510">
    <property type="entry name" value="Amidase_2"/>
    <property type="match status" value="1"/>
</dbReference>
<dbReference type="PANTHER" id="PTHR11022">
    <property type="entry name" value="PEPTIDOGLYCAN RECOGNITION PROTEIN"/>
    <property type="match status" value="1"/>
</dbReference>
<dbReference type="STRING" id="1121266.SAMN02745883_00681"/>
<gene>
    <name evidence="3" type="ORF">SAMN02745883_00681</name>
</gene>
<dbReference type="AlphaFoldDB" id="A0A1M6MWS5"/>
<dbReference type="RefSeq" id="WP_072965978.1">
    <property type="nucleotide sequence ID" value="NZ_FRAJ01000005.1"/>
</dbReference>
<dbReference type="Gene3D" id="3.40.80.10">
    <property type="entry name" value="Peptidoglycan recognition protein-like"/>
    <property type="match status" value="1"/>
</dbReference>
<sequence>MRRFKQYTVEEYLNHLKTIKITRKITQIHLHHTWKPTKEMYSKAPNKEGVIFSIYSYHTKKKGWSDIGQHVTLAPDGTVWDGRDLEKNPASIKGHNEGAFAIEMIGNFDVDHEKLEGVQLDSLIKLLKGLFEIFETDNLIFHREYSPKTCPGSSISKEWLLNLINKKDSLNNDISSWAEEAQKWVTENNISDGTRARELVTREEIWTMLYRFYKLIGGQIKC</sequence>
<name>A0A1M6MWS5_9FIRM</name>
<dbReference type="GO" id="GO:0008270">
    <property type="term" value="F:zinc ion binding"/>
    <property type="evidence" value="ECO:0007669"/>
    <property type="project" value="InterPro"/>
</dbReference>
<dbReference type="InterPro" id="IPR036505">
    <property type="entry name" value="Amidase/PGRP_sf"/>
</dbReference>
<dbReference type="Proteomes" id="UP000184082">
    <property type="component" value="Unassembled WGS sequence"/>
</dbReference>